<reference evidence="2 3" key="1">
    <citation type="journal article" date="2018" name="Genome Biol. Evol.">
        <title>Multiple Roots of Fruiting Body Formation in Amoebozoa.</title>
        <authorList>
            <person name="Hillmann F."/>
            <person name="Forbes G."/>
            <person name="Novohradska S."/>
            <person name="Ferling I."/>
            <person name="Riege K."/>
            <person name="Groth M."/>
            <person name="Westermann M."/>
            <person name="Marz M."/>
            <person name="Spaller T."/>
            <person name="Winckler T."/>
            <person name="Schaap P."/>
            <person name="Glockner G."/>
        </authorList>
    </citation>
    <scope>NUCLEOTIDE SEQUENCE [LARGE SCALE GENOMIC DNA]</scope>
    <source>
        <strain evidence="2 3">Jena</strain>
    </source>
</reference>
<sequence length="189" mass="22477">MYEEEESVDQLLANLSVSLKVMTAWKTFIRLTRRQKIENKKRELQEREERWKLLEQRMDENLAKVSQKITLDVGGKKYTTSKDTLMSIPNTYFTGLLGSGRWKPEADGSYFIDRDRKLFHYVLQLLRTGEMSIETLNERQKMDLKRELEYYLIPWPNSSDLQSGFDDPFFNLLHNLPSQRASAPRHRKR</sequence>
<dbReference type="EMBL" id="MDYQ01000129">
    <property type="protein sequence ID" value="PRP81208.1"/>
    <property type="molecule type" value="Genomic_DNA"/>
</dbReference>
<dbReference type="InParanoid" id="A0A2P6NB84"/>
<accession>A0A2P6NB84</accession>
<protein>
    <submittedName>
        <fullName evidence="2">K+ channel tetramerization domain-containing protein</fullName>
    </submittedName>
</protein>
<organism evidence="2 3">
    <name type="scientific">Planoprotostelium fungivorum</name>
    <dbReference type="NCBI Taxonomy" id="1890364"/>
    <lineage>
        <taxon>Eukaryota</taxon>
        <taxon>Amoebozoa</taxon>
        <taxon>Evosea</taxon>
        <taxon>Variosea</taxon>
        <taxon>Cavosteliida</taxon>
        <taxon>Cavosteliaceae</taxon>
        <taxon>Planoprotostelium</taxon>
    </lineage>
</organism>
<keyword evidence="2" id="KW-0407">Ion channel</keyword>
<dbReference type="SUPFAM" id="SSF54695">
    <property type="entry name" value="POZ domain"/>
    <property type="match status" value="1"/>
</dbReference>
<dbReference type="InterPro" id="IPR011333">
    <property type="entry name" value="SKP1/BTB/POZ_sf"/>
</dbReference>
<dbReference type="Proteomes" id="UP000241769">
    <property type="component" value="Unassembled WGS sequence"/>
</dbReference>
<dbReference type="Gene3D" id="3.30.710.10">
    <property type="entry name" value="Potassium Channel Kv1.1, Chain A"/>
    <property type="match status" value="1"/>
</dbReference>
<dbReference type="Pfam" id="PF02214">
    <property type="entry name" value="BTB_2"/>
    <property type="match status" value="1"/>
</dbReference>
<dbReference type="OrthoDB" id="2414723at2759"/>
<dbReference type="PANTHER" id="PTHR11145:SF8">
    <property type="entry name" value="RE57120P"/>
    <property type="match status" value="1"/>
</dbReference>
<dbReference type="InterPro" id="IPR003131">
    <property type="entry name" value="T1-type_BTB"/>
</dbReference>
<dbReference type="PROSITE" id="PS50097">
    <property type="entry name" value="BTB"/>
    <property type="match status" value="1"/>
</dbReference>
<proteinExistence type="predicted"/>
<dbReference type="InterPro" id="IPR000210">
    <property type="entry name" value="BTB/POZ_dom"/>
</dbReference>
<evidence type="ECO:0000313" key="2">
    <source>
        <dbReference type="EMBL" id="PRP81208.1"/>
    </source>
</evidence>
<dbReference type="InterPro" id="IPR045068">
    <property type="entry name" value="BACURD1-3"/>
</dbReference>
<feature type="domain" description="BTB" evidence="1">
    <location>
        <begin position="67"/>
        <end position="135"/>
    </location>
</feature>
<name>A0A2P6NB84_9EUKA</name>
<dbReference type="AlphaFoldDB" id="A0A2P6NB84"/>
<dbReference type="PANTHER" id="PTHR11145">
    <property type="entry name" value="BTB/POZ DOMAIN-CONTAINING ADAPTER FOR CUL3-MEDIATED RHOA DEGRADATION PROTEIN FAMILY MEMBER"/>
    <property type="match status" value="1"/>
</dbReference>
<gene>
    <name evidence="2" type="ORF">PROFUN_02042</name>
</gene>
<evidence type="ECO:0000313" key="3">
    <source>
        <dbReference type="Proteomes" id="UP000241769"/>
    </source>
</evidence>
<keyword evidence="3" id="KW-1185">Reference proteome</keyword>
<comment type="caution">
    <text evidence="2">The sequence shown here is derived from an EMBL/GenBank/DDBJ whole genome shotgun (WGS) entry which is preliminary data.</text>
</comment>
<keyword evidence="2" id="KW-0813">Transport</keyword>
<evidence type="ECO:0000259" key="1">
    <source>
        <dbReference type="PROSITE" id="PS50097"/>
    </source>
</evidence>
<dbReference type="GO" id="GO:0051260">
    <property type="term" value="P:protein homooligomerization"/>
    <property type="evidence" value="ECO:0007669"/>
    <property type="project" value="InterPro"/>
</dbReference>
<keyword evidence="2" id="KW-0406">Ion transport</keyword>
<dbReference type="GO" id="GO:0034220">
    <property type="term" value="P:monoatomic ion transmembrane transport"/>
    <property type="evidence" value="ECO:0007669"/>
    <property type="project" value="UniProtKB-KW"/>
</dbReference>
<dbReference type="CDD" id="cd18316">
    <property type="entry name" value="BTB_POZ_KCTD-like"/>
    <property type="match status" value="1"/>
</dbReference>